<dbReference type="AlphaFoldDB" id="A0A423U4Z3"/>
<dbReference type="PANTHER" id="PTHR24369">
    <property type="entry name" value="ANTIGEN BSP, PUTATIVE-RELATED"/>
    <property type="match status" value="1"/>
</dbReference>
<feature type="transmembrane region" description="Helical" evidence="6">
    <location>
        <begin position="538"/>
        <end position="564"/>
    </location>
</feature>
<dbReference type="SMART" id="SM00082">
    <property type="entry name" value="LRRCT"/>
    <property type="match status" value="1"/>
</dbReference>
<keyword evidence="4" id="KW-0325">Glycoprotein</keyword>
<feature type="transmembrane region" description="Helical" evidence="6">
    <location>
        <begin position="576"/>
        <end position="597"/>
    </location>
</feature>
<proteinExistence type="predicted"/>
<dbReference type="STRING" id="6689.A0A423U4Z3"/>
<protein>
    <submittedName>
        <fullName evidence="8">Putative insulin-like growth factor-binding protein complex acid labile subunit isoform X1</fullName>
    </submittedName>
</protein>
<evidence type="ECO:0000256" key="1">
    <source>
        <dbReference type="ARBA" id="ARBA00022614"/>
    </source>
</evidence>
<comment type="caution">
    <text evidence="8">The sequence shown here is derived from an EMBL/GenBank/DDBJ whole genome shotgun (WGS) entry which is preliminary data.</text>
</comment>
<keyword evidence="6" id="KW-1133">Transmembrane helix</keyword>
<keyword evidence="3" id="KW-0677">Repeat</keyword>
<keyword evidence="6" id="KW-0472">Membrane</keyword>
<evidence type="ECO:0000313" key="9">
    <source>
        <dbReference type="Proteomes" id="UP000283509"/>
    </source>
</evidence>
<keyword evidence="2" id="KW-0732">Signal</keyword>
<dbReference type="EMBL" id="QCYY01000632">
    <property type="protein sequence ID" value="ROT83778.1"/>
    <property type="molecule type" value="Genomic_DNA"/>
</dbReference>
<dbReference type="SMART" id="SM00364">
    <property type="entry name" value="LRR_BAC"/>
    <property type="match status" value="5"/>
</dbReference>
<evidence type="ECO:0000313" key="8">
    <source>
        <dbReference type="EMBL" id="ROT83778.1"/>
    </source>
</evidence>
<dbReference type="Proteomes" id="UP000283509">
    <property type="component" value="Unassembled WGS sequence"/>
</dbReference>
<keyword evidence="1" id="KW-0433">Leucine-rich repeat</keyword>
<dbReference type="Pfam" id="PF13855">
    <property type="entry name" value="LRR_8"/>
    <property type="match status" value="3"/>
</dbReference>
<reference evidence="8 9" key="2">
    <citation type="submission" date="2019-01" db="EMBL/GenBank/DDBJ databases">
        <title>The decoding of complex shrimp genome reveals the adaptation for benthos swimmer, frequently molting mechanism and breeding impact on genome.</title>
        <authorList>
            <person name="Sun Y."/>
            <person name="Gao Y."/>
            <person name="Yu Y."/>
        </authorList>
    </citation>
    <scope>NUCLEOTIDE SEQUENCE [LARGE SCALE GENOMIC DNA]</scope>
    <source>
        <tissue evidence="8">Muscle</tissue>
    </source>
</reference>
<dbReference type="SMART" id="SM00369">
    <property type="entry name" value="LRR_TYP"/>
    <property type="match status" value="10"/>
</dbReference>
<dbReference type="InterPro" id="IPR003591">
    <property type="entry name" value="Leu-rich_rpt_typical-subtyp"/>
</dbReference>
<feature type="compositionally biased region" description="Gly residues" evidence="5">
    <location>
        <begin position="14"/>
        <end position="23"/>
    </location>
</feature>
<reference evidence="8 9" key="1">
    <citation type="submission" date="2018-04" db="EMBL/GenBank/DDBJ databases">
        <authorList>
            <person name="Zhang X."/>
            <person name="Yuan J."/>
            <person name="Li F."/>
            <person name="Xiang J."/>
        </authorList>
    </citation>
    <scope>NUCLEOTIDE SEQUENCE [LARGE SCALE GENOMIC DNA]</scope>
    <source>
        <tissue evidence="8">Muscle</tissue>
    </source>
</reference>
<dbReference type="InterPro" id="IPR032675">
    <property type="entry name" value="LRR_dom_sf"/>
</dbReference>
<dbReference type="OrthoDB" id="1055097at2759"/>
<name>A0A423U4Z3_PENVA</name>
<dbReference type="PROSITE" id="PS51450">
    <property type="entry name" value="LRR"/>
    <property type="match status" value="3"/>
</dbReference>
<feature type="transmembrane region" description="Helical" evidence="6">
    <location>
        <begin position="649"/>
        <end position="669"/>
    </location>
</feature>
<gene>
    <name evidence="8" type="ORF">C7M84_022961</name>
</gene>
<feature type="domain" description="LRRCT" evidence="7">
    <location>
        <begin position="485"/>
        <end position="534"/>
    </location>
</feature>
<evidence type="ECO:0000256" key="4">
    <source>
        <dbReference type="ARBA" id="ARBA00023180"/>
    </source>
</evidence>
<evidence type="ECO:0000256" key="5">
    <source>
        <dbReference type="SAM" id="MobiDB-lite"/>
    </source>
</evidence>
<dbReference type="InterPro" id="IPR000483">
    <property type="entry name" value="Cys-rich_flank_reg_C"/>
</dbReference>
<feature type="region of interest" description="Disordered" evidence="5">
    <location>
        <begin position="1"/>
        <end position="52"/>
    </location>
</feature>
<evidence type="ECO:0000256" key="6">
    <source>
        <dbReference type="SAM" id="Phobius"/>
    </source>
</evidence>
<sequence length="765" mass="83541">MSERERERPPAAIGHGGGQSAHGGGRKACERGVSAPGRAGPQRDLARRPSPASVSYGMHQTLLYLTAYVLGWRGHVTAAAGPRTLPEAPRTCSDAPEAPWNRTVWKRKSSQSVACVILSLAVLCSFPAATEAFCPIGCDCDDASLTVNCQNTSLEVVPILLNPRVQTILLTRNRIKALSRALVFYTDLKELDISHNDIATLGSKNFESQKSLAELRVTHNKLSAVEAASLEGLVGLRVLLLNDNLISSVDDGAFRGLVSLIELNLSNNKLKSLRESSFAALPSLWTLNLGGNLFDRVPSSSLLNLSSLLELDLSDNQISQVPGRAFQGAANLAYIRLDKNNISAVNPAAFWGLSELRRLAVADNRLEQVPTLSFSGLPDLQDLDLSGNLFEELPEDGFNGLASLVSLTVSRCPRLSRVSSEAFLSTAQLETLVLSHNPRLTSLAPTTLTSLLNLRHVDLRACGLLHITPTQVPLQQLASLMVSGNPLHCNCSMVWLSRIAADDNATLTVDSPTCASPPNLYGEWAARAPPPSPPYLRVVALFVALVVPLSVFHCSSSSLFLFIFPPHLSSSLPLTFLLILLPPSLLLPFPLSFHLALRFSFRSIQLLLDRCAAFSPFSPPPHPGFSSSLFIPPFSFSPSSPSYFFLPPFYLFSLLSLLPFILLTFYPFFLSLLSPIFISFSYLLRFSTSSPSFYLYFSSPPLYSHFVPSFSHFMFILALTLLYPFLSFRHPFFLCSLSPPFSSFLPSSISFLAPLAPYFIPLISP</sequence>
<dbReference type="Gene3D" id="3.80.10.10">
    <property type="entry name" value="Ribonuclease Inhibitor"/>
    <property type="match status" value="3"/>
</dbReference>
<dbReference type="PANTHER" id="PTHR24369:SF211">
    <property type="entry name" value="LEUCINE-RICH REPEAT-CONTAINING PROTEIN 15-LIKE"/>
    <property type="match status" value="1"/>
</dbReference>
<evidence type="ECO:0000259" key="7">
    <source>
        <dbReference type="SMART" id="SM00082"/>
    </source>
</evidence>
<accession>A0A423U4Z3</accession>
<evidence type="ECO:0000256" key="3">
    <source>
        <dbReference type="ARBA" id="ARBA00022737"/>
    </source>
</evidence>
<dbReference type="InterPro" id="IPR001611">
    <property type="entry name" value="Leu-rich_rpt"/>
</dbReference>
<dbReference type="GO" id="GO:0005886">
    <property type="term" value="C:plasma membrane"/>
    <property type="evidence" value="ECO:0007669"/>
    <property type="project" value="TreeGrafter"/>
</dbReference>
<keyword evidence="9" id="KW-1185">Reference proteome</keyword>
<organism evidence="8 9">
    <name type="scientific">Penaeus vannamei</name>
    <name type="common">Whiteleg shrimp</name>
    <name type="synonym">Litopenaeus vannamei</name>
    <dbReference type="NCBI Taxonomy" id="6689"/>
    <lineage>
        <taxon>Eukaryota</taxon>
        <taxon>Metazoa</taxon>
        <taxon>Ecdysozoa</taxon>
        <taxon>Arthropoda</taxon>
        <taxon>Crustacea</taxon>
        <taxon>Multicrustacea</taxon>
        <taxon>Malacostraca</taxon>
        <taxon>Eumalacostraca</taxon>
        <taxon>Eucarida</taxon>
        <taxon>Decapoda</taxon>
        <taxon>Dendrobranchiata</taxon>
        <taxon>Penaeoidea</taxon>
        <taxon>Penaeidae</taxon>
        <taxon>Penaeus</taxon>
    </lineage>
</organism>
<feature type="transmembrane region" description="Helical" evidence="6">
    <location>
        <begin position="740"/>
        <end position="760"/>
    </location>
</feature>
<dbReference type="SUPFAM" id="SSF52058">
    <property type="entry name" value="L domain-like"/>
    <property type="match status" value="1"/>
</dbReference>
<dbReference type="InterPro" id="IPR050541">
    <property type="entry name" value="LRR_TM_domain-containing"/>
</dbReference>
<keyword evidence="6" id="KW-0812">Transmembrane</keyword>
<feature type="transmembrane region" description="Helical" evidence="6">
    <location>
        <begin position="709"/>
        <end position="728"/>
    </location>
</feature>
<evidence type="ECO:0000256" key="2">
    <source>
        <dbReference type="ARBA" id="ARBA00022729"/>
    </source>
</evidence>
<dbReference type="FunFam" id="3.80.10.10:FF:000770">
    <property type="entry name" value="Uncharacterized protein"/>
    <property type="match status" value="1"/>
</dbReference>